<dbReference type="Proteomes" id="UP000807025">
    <property type="component" value="Unassembled WGS sequence"/>
</dbReference>
<evidence type="ECO:0000313" key="1">
    <source>
        <dbReference type="EMBL" id="KAF9492718.1"/>
    </source>
</evidence>
<organism evidence="1 2">
    <name type="scientific">Pleurotus eryngii</name>
    <name type="common">Boletus of the steppes</name>
    <dbReference type="NCBI Taxonomy" id="5323"/>
    <lineage>
        <taxon>Eukaryota</taxon>
        <taxon>Fungi</taxon>
        <taxon>Dikarya</taxon>
        <taxon>Basidiomycota</taxon>
        <taxon>Agaricomycotina</taxon>
        <taxon>Agaricomycetes</taxon>
        <taxon>Agaricomycetidae</taxon>
        <taxon>Agaricales</taxon>
        <taxon>Pleurotineae</taxon>
        <taxon>Pleurotaceae</taxon>
        <taxon>Pleurotus</taxon>
    </lineage>
</organism>
<reference evidence="1" key="1">
    <citation type="submission" date="2020-11" db="EMBL/GenBank/DDBJ databases">
        <authorList>
            <consortium name="DOE Joint Genome Institute"/>
            <person name="Ahrendt S."/>
            <person name="Riley R."/>
            <person name="Andreopoulos W."/>
            <person name="Labutti K."/>
            <person name="Pangilinan J."/>
            <person name="Ruiz-Duenas F.J."/>
            <person name="Barrasa J.M."/>
            <person name="Sanchez-Garcia M."/>
            <person name="Camarero S."/>
            <person name="Miyauchi S."/>
            <person name="Serrano A."/>
            <person name="Linde D."/>
            <person name="Babiker R."/>
            <person name="Drula E."/>
            <person name="Ayuso-Fernandez I."/>
            <person name="Pacheco R."/>
            <person name="Padilla G."/>
            <person name="Ferreira P."/>
            <person name="Barriuso J."/>
            <person name="Kellner H."/>
            <person name="Castanera R."/>
            <person name="Alfaro M."/>
            <person name="Ramirez L."/>
            <person name="Pisabarro A.G."/>
            <person name="Kuo A."/>
            <person name="Tritt A."/>
            <person name="Lipzen A."/>
            <person name="He G."/>
            <person name="Yan M."/>
            <person name="Ng V."/>
            <person name="Cullen D."/>
            <person name="Martin F."/>
            <person name="Rosso M.-N."/>
            <person name="Henrissat B."/>
            <person name="Hibbett D."/>
            <person name="Martinez A.T."/>
            <person name="Grigoriev I.V."/>
        </authorList>
    </citation>
    <scope>NUCLEOTIDE SEQUENCE</scope>
    <source>
        <strain evidence="1">ATCC 90797</strain>
    </source>
</reference>
<dbReference type="EMBL" id="MU154597">
    <property type="protein sequence ID" value="KAF9492718.1"/>
    <property type="molecule type" value="Genomic_DNA"/>
</dbReference>
<gene>
    <name evidence="1" type="ORF">BDN71DRAFT_1451210</name>
</gene>
<evidence type="ECO:0000313" key="2">
    <source>
        <dbReference type="Proteomes" id="UP000807025"/>
    </source>
</evidence>
<comment type="caution">
    <text evidence="1">The sequence shown here is derived from an EMBL/GenBank/DDBJ whole genome shotgun (WGS) entry which is preliminary data.</text>
</comment>
<dbReference type="AlphaFoldDB" id="A0A9P5ZT69"/>
<keyword evidence="2" id="KW-1185">Reference proteome</keyword>
<sequence length="149" mass="16753">MVTCRTRNSRDSVLTRRSPGRARADFTFEIWREDWVAVPLYLYRHDDWSAFRLPGVLATVSLGNQHFTDTTVGECFAAWWGRNLGSFGDPYRWTGGLVITHRSHQPIIDLLEVLATASCRGGDSHSMPIICILVRSLGNAMSPSVGCRR</sequence>
<accession>A0A9P5ZT69</accession>
<proteinExistence type="predicted"/>
<name>A0A9P5ZT69_PLEER</name>
<protein>
    <submittedName>
        <fullName evidence="1">Uncharacterized protein</fullName>
    </submittedName>
</protein>